<feature type="non-terminal residue" evidence="1">
    <location>
        <position position="252"/>
    </location>
</feature>
<comment type="caution">
    <text evidence="1">The sequence shown here is derived from an EMBL/GenBank/DDBJ whole genome shotgun (WGS) entry which is preliminary data.</text>
</comment>
<gene>
    <name evidence="1" type="ORF">S01H1_63739</name>
</gene>
<proteinExistence type="predicted"/>
<dbReference type="AlphaFoldDB" id="X0X4T3"/>
<reference evidence="1" key="1">
    <citation type="journal article" date="2014" name="Front. Microbiol.">
        <title>High frequency of phylogenetically diverse reductive dehalogenase-homologous genes in deep subseafloor sedimentary metagenomes.</title>
        <authorList>
            <person name="Kawai M."/>
            <person name="Futagami T."/>
            <person name="Toyoda A."/>
            <person name="Takaki Y."/>
            <person name="Nishi S."/>
            <person name="Hori S."/>
            <person name="Arai W."/>
            <person name="Tsubouchi T."/>
            <person name="Morono Y."/>
            <person name="Uchiyama I."/>
            <person name="Ito T."/>
            <person name="Fujiyama A."/>
            <person name="Inagaki F."/>
            <person name="Takami H."/>
        </authorList>
    </citation>
    <scope>NUCLEOTIDE SEQUENCE</scope>
    <source>
        <strain evidence="1">Expedition CK06-06</strain>
    </source>
</reference>
<organism evidence="1">
    <name type="scientific">marine sediment metagenome</name>
    <dbReference type="NCBI Taxonomy" id="412755"/>
    <lineage>
        <taxon>unclassified sequences</taxon>
        <taxon>metagenomes</taxon>
        <taxon>ecological metagenomes</taxon>
    </lineage>
</organism>
<accession>X0X4T3</accession>
<protein>
    <submittedName>
        <fullName evidence="1">Uncharacterized protein</fullName>
    </submittedName>
</protein>
<evidence type="ECO:0000313" key="1">
    <source>
        <dbReference type="EMBL" id="GAG38010.1"/>
    </source>
</evidence>
<sequence>LLVYDTEKKSFWYWDGGWKAVAATGLGTANQLLGMNAGSPLANEYKTLFGTLNQINVDLAVAGEITLSTPQNIHIGATPEFVGLTLSGLSANSGVYTDNTSRLTSTPPSSGTIGYWSRDDLGNILSPSNAGDDVTTTGDLNVDGAVTLASTGVATTVRGTLDVAEQATFTGNVDANAGLDVTGAALTIDNQAITQITGGQVTFAGNVDANSGLDVTGAALTTDQSITQTGTNQVTLGGNVDATNGVDITNAD</sequence>
<feature type="non-terminal residue" evidence="1">
    <location>
        <position position="1"/>
    </location>
</feature>
<dbReference type="EMBL" id="BARS01041971">
    <property type="protein sequence ID" value="GAG38010.1"/>
    <property type="molecule type" value="Genomic_DNA"/>
</dbReference>
<name>X0X4T3_9ZZZZ</name>